<feature type="region of interest" description="Disordered" evidence="1">
    <location>
        <begin position="75"/>
        <end position="98"/>
    </location>
</feature>
<accession>A0ABS7BG54</accession>
<evidence type="ECO:0000313" key="3">
    <source>
        <dbReference type="Proteomes" id="UP001519863"/>
    </source>
</evidence>
<gene>
    <name evidence="2" type="ORF">KZ829_39385</name>
</gene>
<dbReference type="RefSeq" id="WP_220148935.1">
    <property type="nucleotide sequence ID" value="NZ_JAHXZI010000031.1"/>
</dbReference>
<protein>
    <submittedName>
        <fullName evidence="2">Uncharacterized protein</fullName>
    </submittedName>
</protein>
<keyword evidence="3" id="KW-1185">Reference proteome</keyword>
<name>A0ABS7BG54_9ACTN</name>
<organism evidence="2 3">
    <name type="scientific">Actinoplanes hulinensis</name>
    <dbReference type="NCBI Taxonomy" id="1144547"/>
    <lineage>
        <taxon>Bacteria</taxon>
        <taxon>Bacillati</taxon>
        <taxon>Actinomycetota</taxon>
        <taxon>Actinomycetes</taxon>
        <taxon>Micromonosporales</taxon>
        <taxon>Micromonosporaceae</taxon>
        <taxon>Actinoplanes</taxon>
    </lineage>
</organism>
<sequence length="119" mass="12684">MGAFPGQANGCFPDLSAVQTDGRTFNGPRWAGVNDPTGEVPRAVAVRGGVDVGLDGMAQPDQRAAQQLRDLHLRHADLRPGHEQQPDDGLLADRQPGRQITINDRVGQLMVDPPMAASP</sequence>
<reference evidence="2 3" key="1">
    <citation type="journal article" date="2013" name="Antonie Van Leeuwenhoek">
        <title>Actinoplanes hulinensis sp. nov., a novel actinomycete isolated from soybean root (Glycine max (L.) Merr).</title>
        <authorList>
            <person name="Shen Y."/>
            <person name="Liu C."/>
            <person name="Wang X."/>
            <person name="Zhao J."/>
            <person name="Jia F."/>
            <person name="Zhang Y."/>
            <person name="Wang L."/>
            <person name="Yang D."/>
            <person name="Xiang W."/>
        </authorList>
    </citation>
    <scope>NUCLEOTIDE SEQUENCE [LARGE SCALE GENOMIC DNA]</scope>
    <source>
        <strain evidence="2 3">NEAU-M9</strain>
    </source>
</reference>
<proteinExistence type="predicted"/>
<feature type="compositionally biased region" description="Basic and acidic residues" evidence="1">
    <location>
        <begin position="75"/>
        <end position="85"/>
    </location>
</feature>
<dbReference type="Proteomes" id="UP001519863">
    <property type="component" value="Unassembled WGS sequence"/>
</dbReference>
<evidence type="ECO:0000256" key="1">
    <source>
        <dbReference type="SAM" id="MobiDB-lite"/>
    </source>
</evidence>
<comment type="caution">
    <text evidence="2">The sequence shown here is derived from an EMBL/GenBank/DDBJ whole genome shotgun (WGS) entry which is preliminary data.</text>
</comment>
<dbReference type="EMBL" id="JAHXZI010000031">
    <property type="protein sequence ID" value="MBW6439807.1"/>
    <property type="molecule type" value="Genomic_DNA"/>
</dbReference>
<evidence type="ECO:0000313" key="2">
    <source>
        <dbReference type="EMBL" id="MBW6439807.1"/>
    </source>
</evidence>